<comment type="subcellular location">
    <subcellularLocation>
        <location evidence="11">Endoplasmic reticulum membrane</location>
        <topology evidence="11">Multi-pass membrane protein</topology>
    </subcellularLocation>
    <subcellularLocation>
        <location evidence="1">Membrane</location>
        <topology evidence="1">Multi-pass membrane protein</topology>
    </subcellularLocation>
</comment>
<keyword evidence="6 11" id="KW-0472">Membrane</keyword>
<dbReference type="InterPro" id="IPR033682">
    <property type="entry name" value="PFA4"/>
</dbReference>
<keyword evidence="16" id="KW-1185">Reference proteome</keyword>
<feature type="transmembrane region" description="Helical" evidence="11 12">
    <location>
        <begin position="6"/>
        <end position="30"/>
    </location>
</feature>
<evidence type="ECO:0000256" key="2">
    <source>
        <dbReference type="ARBA" id="ARBA00022679"/>
    </source>
</evidence>
<gene>
    <name evidence="11" type="primary">PFA4</name>
    <name evidence="15" type="ORF">Cboi02_000435000</name>
</gene>
<comment type="caution">
    <text evidence="15">The sequence shown here is derived from an EMBL/GenBank/DDBJ whole genome shotgun (WGS) entry which is preliminary data.</text>
</comment>
<dbReference type="InterPro" id="IPR001594">
    <property type="entry name" value="Palmitoyltrfase_DHHC"/>
</dbReference>
<feature type="transmembrane region" description="Helical" evidence="11 12">
    <location>
        <begin position="168"/>
        <end position="190"/>
    </location>
</feature>
<sequence length="459" mass="53843">MAIVLQWPWMGIAIPCFLIGGIGYPAHFFIFKDRFSVQKQVIYQLCLTMIWISYYLACTVLPGSPPKGYKSELTKGRKVWKRYCKKCESDKPERAHHCKTCRTCVLKMDHHCPWTMNCVGYKNMPHFLRFLFWVIITTGITFFELGKDLVQYYKDRNLPSYLISKSKMALVIVLSLMNLVVLFSIIVLFLREVYHIVFTGRTQIEGWECERIESQFYSERFWRRIKKNYKKVHGKKLPELTTWKNAEKVHYEMDYLQEDADQLDESQRNILSSPRNPKTISDHQSIVPETFTYDDLVFPYDLSVYDNLVETLGPVYTWLLPWGGPRSDGLKFKRSDDAEDQLDLPWPPDGEDSYEPGDYELTKTYDDPQEEESHSGAVSTNVTEEVNDNDNYIDSDNDSVSSKVSDLFKGGKYFDNRLNLERTEWMNDFGENLEDFGVDIDTERTTHLRNRSQTRKTEN</sequence>
<evidence type="ECO:0000256" key="1">
    <source>
        <dbReference type="ARBA" id="ARBA00004141"/>
    </source>
</evidence>
<dbReference type="HAMAP" id="MF_03199">
    <property type="entry name" value="DHHC_PAT_PFA4"/>
    <property type="match status" value="1"/>
</dbReference>
<evidence type="ECO:0000313" key="16">
    <source>
        <dbReference type="Proteomes" id="UP001165120"/>
    </source>
</evidence>
<evidence type="ECO:0000256" key="7">
    <source>
        <dbReference type="ARBA" id="ARBA00023139"/>
    </source>
</evidence>
<keyword evidence="2 11" id="KW-0808">Transferase</keyword>
<keyword evidence="5 11" id="KW-1133">Transmembrane helix</keyword>
<feature type="transmembrane region" description="Helical" evidence="11 12">
    <location>
        <begin position="130"/>
        <end position="147"/>
    </location>
</feature>
<name>A0A9W6T2M6_CANBO</name>
<accession>A0A9W6T2M6</accession>
<dbReference type="EMBL" id="BSXN01001730">
    <property type="protein sequence ID" value="GME74259.1"/>
    <property type="molecule type" value="Genomic_DNA"/>
</dbReference>
<comment type="similarity">
    <text evidence="11">Belongs to the DHHC palmitoyltransferase family. PFA4 subfamily.</text>
</comment>
<comment type="domain">
    <text evidence="11 12">The DHHC domain is required for palmitoyltransferase activity.</text>
</comment>
<feature type="active site" description="S-palmitoyl cysteine intermediate" evidence="11">
    <location>
        <position position="112"/>
    </location>
</feature>
<dbReference type="InterPro" id="IPR039859">
    <property type="entry name" value="PFA4/ZDH16/20/ERF2-like"/>
</dbReference>
<evidence type="ECO:0000256" key="11">
    <source>
        <dbReference type="HAMAP-Rule" id="MF_03199"/>
    </source>
</evidence>
<dbReference type="GO" id="GO:0019706">
    <property type="term" value="F:protein-cysteine S-palmitoyltransferase activity"/>
    <property type="evidence" value="ECO:0007669"/>
    <property type="project" value="UniProtKB-UniRule"/>
</dbReference>
<evidence type="ECO:0000256" key="4">
    <source>
        <dbReference type="ARBA" id="ARBA00022824"/>
    </source>
</evidence>
<keyword evidence="7 11" id="KW-0564">Palmitate</keyword>
<proteinExistence type="inferred from homology"/>
<comment type="function">
    <text evidence="11">Mediates the reversible addition of palmitate to target proteins, thereby regulating their membrane association and biological function.</text>
</comment>
<feature type="domain" description="Palmitoyltransferase DHHC" evidence="14">
    <location>
        <begin position="81"/>
        <end position="208"/>
    </location>
</feature>
<dbReference type="Proteomes" id="UP001165120">
    <property type="component" value="Unassembled WGS sequence"/>
</dbReference>
<evidence type="ECO:0000256" key="10">
    <source>
        <dbReference type="ARBA" id="ARBA00048048"/>
    </source>
</evidence>
<feature type="transmembrane region" description="Helical" evidence="11 12">
    <location>
        <begin position="42"/>
        <end position="63"/>
    </location>
</feature>
<feature type="compositionally biased region" description="Acidic residues" evidence="13">
    <location>
        <begin position="385"/>
        <end position="397"/>
    </location>
</feature>
<protein>
    <recommendedName>
        <fullName evidence="11">Palmitoyltransferase PFA4</fullName>
        <ecNumber evidence="11">2.3.1.225</ecNumber>
    </recommendedName>
    <alternativeName>
        <fullName evidence="11">Protein S-acyltransferase</fullName>
        <shortName evidence="11">PAT</shortName>
    </alternativeName>
    <alternativeName>
        <fullName evidence="11">Protein fatty acyltransferase 4</fullName>
    </alternativeName>
</protein>
<evidence type="ECO:0000256" key="9">
    <source>
        <dbReference type="ARBA" id="ARBA00023315"/>
    </source>
</evidence>
<evidence type="ECO:0000256" key="5">
    <source>
        <dbReference type="ARBA" id="ARBA00022989"/>
    </source>
</evidence>
<evidence type="ECO:0000313" key="15">
    <source>
        <dbReference type="EMBL" id="GME74259.1"/>
    </source>
</evidence>
<dbReference type="Pfam" id="PF01529">
    <property type="entry name" value="DHHC"/>
    <property type="match status" value="1"/>
</dbReference>
<comment type="catalytic activity">
    <reaction evidence="10 11 12">
        <text>L-cysteinyl-[protein] + hexadecanoyl-CoA = S-hexadecanoyl-L-cysteinyl-[protein] + CoA</text>
        <dbReference type="Rhea" id="RHEA:36683"/>
        <dbReference type="Rhea" id="RHEA-COMP:10131"/>
        <dbReference type="Rhea" id="RHEA-COMP:11032"/>
        <dbReference type="ChEBI" id="CHEBI:29950"/>
        <dbReference type="ChEBI" id="CHEBI:57287"/>
        <dbReference type="ChEBI" id="CHEBI:57379"/>
        <dbReference type="ChEBI" id="CHEBI:74151"/>
        <dbReference type="EC" id="2.3.1.225"/>
    </reaction>
</comment>
<keyword evidence="9 11" id="KW-0012">Acyltransferase</keyword>
<dbReference type="AlphaFoldDB" id="A0A9W6T2M6"/>
<feature type="compositionally biased region" description="Basic and acidic residues" evidence="13">
    <location>
        <begin position="360"/>
        <end position="374"/>
    </location>
</feature>
<keyword evidence="4 11" id="KW-0256">Endoplasmic reticulum</keyword>
<dbReference type="EC" id="2.3.1.225" evidence="11"/>
<evidence type="ECO:0000259" key="14">
    <source>
        <dbReference type="Pfam" id="PF01529"/>
    </source>
</evidence>
<feature type="compositionally biased region" description="Acidic residues" evidence="13">
    <location>
        <begin position="349"/>
        <end position="358"/>
    </location>
</feature>
<evidence type="ECO:0000256" key="6">
    <source>
        <dbReference type="ARBA" id="ARBA00023136"/>
    </source>
</evidence>
<dbReference type="GO" id="GO:0005789">
    <property type="term" value="C:endoplasmic reticulum membrane"/>
    <property type="evidence" value="ECO:0007669"/>
    <property type="project" value="UniProtKB-SubCell"/>
</dbReference>
<evidence type="ECO:0000256" key="13">
    <source>
        <dbReference type="SAM" id="MobiDB-lite"/>
    </source>
</evidence>
<evidence type="ECO:0000256" key="3">
    <source>
        <dbReference type="ARBA" id="ARBA00022692"/>
    </source>
</evidence>
<reference evidence="15" key="1">
    <citation type="submission" date="2023-04" db="EMBL/GenBank/DDBJ databases">
        <title>Candida boidinii NBRC 10035.</title>
        <authorList>
            <person name="Ichikawa N."/>
            <person name="Sato H."/>
            <person name="Tonouchi N."/>
        </authorList>
    </citation>
    <scope>NUCLEOTIDE SEQUENCE</scope>
    <source>
        <strain evidence="15">NBRC 10035</strain>
    </source>
</reference>
<keyword evidence="3 11" id="KW-0812">Transmembrane</keyword>
<dbReference type="PROSITE" id="PS50216">
    <property type="entry name" value="DHHC"/>
    <property type="match status" value="1"/>
</dbReference>
<feature type="region of interest" description="Disordered" evidence="13">
    <location>
        <begin position="331"/>
        <end position="403"/>
    </location>
</feature>
<evidence type="ECO:0000256" key="8">
    <source>
        <dbReference type="ARBA" id="ARBA00023288"/>
    </source>
</evidence>
<dbReference type="PANTHER" id="PTHR12246">
    <property type="entry name" value="PALMITOYLTRANSFERASE ZDHHC16"/>
    <property type="match status" value="1"/>
</dbReference>
<evidence type="ECO:0000256" key="12">
    <source>
        <dbReference type="RuleBase" id="RU079119"/>
    </source>
</evidence>
<organism evidence="15 16">
    <name type="scientific">Candida boidinii</name>
    <name type="common">Yeast</name>
    <dbReference type="NCBI Taxonomy" id="5477"/>
    <lineage>
        <taxon>Eukaryota</taxon>
        <taxon>Fungi</taxon>
        <taxon>Dikarya</taxon>
        <taxon>Ascomycota</taxon>
        <taxon>Saccharomycotina</taxon>
        <taxon>Pichiomycetes</taxon>
        <taxon>Pichiales</taxon>
        <taxon>Pichiaceae</taxon>
        <taxon>Ogataea</taxon>
        <taxon>Ogataea/Candida clade</taxon>
    </lineage>
</organism>
<keyword evidence="8 11" id="KW-0449">Lipoprotein</keyword>